<organism evidence="1">
    <name type="scientific">Octopus bimaculoides</name>
    <name type="common">California two-spotted octopus</name>
    <dbReference type="NCBI Taxonomy" id="37653"/>
    <lineage>
        <taxon>Eukaryota</taxon>
        <taxon>Metazoa</taxon>
        <taxon>Spiralia</taxon>
        <taxon>Lophotrochozoa</taxon>
        <taxon>Mollusca</taxon>
        <taxon>Cephalopoda</taxon>
        <taxon>Coleoidea</taxon>
        <taxon>Octopodiformes</taxon>
        <taxon>Octopoda</taxon>
        <taxon>Incirrata</taxon>
        <taxon>Octopodidae</taxon>
        <taxon>Octopus</taxon>
    </lineage>
</organism>
<proteinExistence type="predicted"/>
<accession>A0A0L8GWC1</accession>
<protein>
    <submittedName>
        <fullName evidence="1">Uncharacterized protein</fullName>
    </submittedName>
</protein>
<dbReference type="AlphaFoldDB" id="A0A0L8GWC1"/>
<sequence length="70" mass="7931">MIKRKSYTEFCIRDQMLSLQPKFSWNSNNKRTSPLTILQITPPTSSSNIGHVHFCSLANFKAAEVQASET</sequence>
<evidence type="ECO:0000313" key="1">
    <source>
        <dbReference type="EMBL" id="KOF80915.1"/>
    </source>
</evidence>
<reference evidence="1" key="1">
    <citation type="submission" date="2015-07" db="EMBL/GenBank/DDBJ databases">
        <title>MeaNS - Measles Nucleotide Surveillance Program.</title>
        <authorList>
            <person name="Tran T."/>
            <person name="Druce J."/>
        </authorList>
    </citation>
    <scope>NUCLEOTIDE SEQUENCE</scope>
    <source>
        <strain evidence="1">UCB-OBI-ISO-001</strain>
        <tissue evidence="1">Gonad</tissue>
    </source>
</reference>
<gene>
    <name evidence="1" type="ORF">OCBIM_22027231mg</name>
</gene>
<dbReference type="EMBL" id="KQ420223">
    <property type="protein sequence ID" value="KOF80915.1"/>
    <property type="molecule type" value="Genomic_DNA"/>
</dbReference>
<name>A0A0L8GWC1_OCTBM</name>